<evidence type="ECO:0000256" key="4">
    <source>
        <dbReference type="ARBA" id="ARBA00022676"/>
    </source>
</evidence>
<comment type="caution">
    <text evidence="8">The sequence shown here is derived from an EMBL/GenBank/DDBJ whole genome shotgun (WGS) entry which is preliminary data.</text>
</comment>
<keyword evidence="9" id="KW-1185">Reference proteome</keyword>
<dbReference type="InterPro" id="IPR026461">
    <property type="entry name" value="Trfase_2_rSAM/seldom_assoc"/>
</dbReference>
<evidence type="ECO:0000256" key="2">
    <source>
        <dbReference type="ARBA" id="ARBA00022475"/>
    </source>
</evidence>
<reference evidence="8 9" key="1">
    <citation type="submission" date="2018-06" db="EMBL/GenBank/DDBJ databases">
        <title>Pseudomonas jilinensis sp. nov., isolated from the production water of Jilin Oilfield in China.</title>
        <authorList>
            <person name="Wang J."/>
        </authorList>
    </citation>
    <scope>NUCLEOTIDE SEQUENCE [LARGE SCALE GENOMIC DNA]</scope>
    <source>
        <strain evidence="8 9">JS15-10A1</strain>
    </source>
</reference>
<comment type="subcellular location">
    <subcellularLocation>
        <location evidence="1">Cell membrane</location>
    </subcellularLocation>
</comment>
<dbReference type="GO" id="GO:0005886">
    <property type="term" value="C:plasma membrane"/>
    <property type="evidence" value="ECO:0007669"/>
    <property type="project" value="UniProtKB-SubCell"/>
</dbReference>
<dbReference type="Pfam" id="PF00535">
    <property type="entry name" value="Glycos_transf_2"/>
    <property type="match status" value="1"/>
</dbReference>
<protein>
    <submittedName>
        <fullName evidence="8">Glycosyl transferase</fullName>
    </submittedName>
</protein>
<dbReference type="OrthoDB" id="5291101at2"/>
<dbReference type="NCBIfam" id="TIGR04283">
    <property type="entry name" value="glyco_like_mftF"/>
    <property type="match status" value="1"/>
</dbReference>
<keyword evidence="3" id="KW-0997">Cell inner membrane</keyword>
<dbReference type="SUPFAM" id="SSF53448">
    <property type="entry name" value="Nucleotide-diphospho-sugar transferases"/>
    <property type="match status" value="1"/>
</dbReference>
<sequence length="227" mass="25796">MPVRDEAAGIVQALLPLQELRGELEIIVVDGNSNDATRVLAEPLADQVIVTETGRARQMNAGALLARGEWLLFLHADTRLPEGFMQLLPLDAEANTANRTWGRFDVRLQPSSPLLRLVAWMMNRRSRLTGVCTGDQAIFVHRTLFEQLGGYAEIPLMEDIELSKRLRRRSPPLCISTPLTTSSRRWQQHGTLSTILLMWRLRLLYWLGVAPERLAQLYRQPSRHNGR</sequence>
<keyword evidence="2" id="KW-1003">Cell membrane</keyword>
<evidence type="ECO:0000256" key="6">
    <source>
        <dbReference type="ARBA" id="ARBA00023136"/>
    </source>
</evidence>
<dbReference type="InterPro" id="IPR001173">
    <property type="entry name" value="Glyco_trans_2-like"/>
</dbReference>
<keyword evidence="5 8" id="KW-0808">Transferase</keyword>
<evidence type="ECO:0000256" key="3">
    <source>
        <dbReference type="ARBA" id="ARBA00022519"/>
    </source>
</evidence>
<dbReference type="InterPro" id="IPR029044">
    <property type="entry name" value="Nucleotide-diphossugar_trans"/>
</dbReference>
<feature type="domain" description="Glycosyltransferase 2-like" evidence="7">
    <location>
        <begin position="1"/>
        <end position="108"/>
    </location>
</feature>
<dbReference type="GO" id="GO:0016757">
    <property type="term" value="F:glycosyltransferase activity"/>
    <property type="evidence" value="ECO:0007669"/>
    <property type="project" value="UniProtKB-KW"/>
</dbReference>
<evidence type="ECO:0000259" key="7">
    <source>
        <dbReference type="Pfam" id="PF00535"/>
    </source>
</evidence>
<evidence type="ECO:0000313" key="9">
    <source>
        <dbReference type="Proteomes" id="UP000265745"/>
    </source>
</evidence>
<keyword evidence="4" id="KW-0328">Glycosyltransferase</keyword>
<dbReference type="AlphaFoldDB" id="A0A396S0T8"/>
<accession>A0A396S0T8</accession>
<dbReference type="CDD" id="cd02522">
    <property type="entry name" value="GT_2_like_a"/>
    <property type="match status" value="1"/>
</dbReference>
<dbReference type="PANTHER" id="PTHR43646:SF2">
    <property type="entry name" value="GLYCOSYLTRANSFERASE 2-LIKE DOMAIN-CONTAINING PROTEIN"/>
    <property type="match status" value="1"/>
</dbReference>
<evidence type="ECO:0000256" key="1">
    <source>
        <dbReference type="ARBA" id="ARBA00004236"/>
    </source>
</evidence>
<organism evidence="8 9">
    <name type="scientific">Pseudomonas jilinensis</name>
    <dbReference type="NCBI Taxonomy" id="2078689"/>
    <lineage>
        <taxon>Bacteria</taxon>
        <taxon>Pseudomonadati</taxon>
        <taxon>Pseudomonadota</taxon>
        <taxon>Gammaproteobacteria</taxon>
        <taxon>Pseudomonadales</taxon>
        <taxon>Pseudomonadaceae</taxon>
        <taxon>Pseudomonas</taxon>
    </lineage>
</organism>
<dbReference type="Gene3D" id="3.90.550.10">
    <property type="entry name" value="Spore Coat Polysaccharide Biosynthesis Protein SpsA, Chain A"/>
    <property type="match status" value="1"/>
</dbReference>
<evidence type="ECO:0000313" key="8">
    <source>
        <dbReference type="EMBL" id="RHW22116.1"/>
    </source>
</evidence>
<dbReference type="EMBL" id="QJSA01000004">
    <property type="protein sequence ID" value="RHW22116.1"/>
    <property type="molecule type" value="Genomic_DNA"/>
</dbReference>
<dbReference type="Proteomes" id="UP000265745">
    <property type="component" value="Unassembled WGS sequence"/>
</dbReference>
<keyword evidence="6" id="KW-0472">Membrane</keyword>
<evidence type="ECO:0000256" key="5">
    <source>
        <dbReference type="ARBA" id="ARBA00022679"/>
    </source>
</evidence>
<gene>
    <name evidence="8" type="ORF">C2846_06445</name>
</gene>
<name>A0A396S0T8_9PSED</name>
<dbReference type="PANTHER" id="PTHR43646">
    <property type="entry name" value="GLYCOSYLTRANSFERASE"/>
    <property type="match status" value="1"/>
</dbReference>
<proteinExistence type="predicted"/>